<keyword evidence="2 4" id="KW-0067">ATP-binding</keyword>
<dbReference type="InterPro" id="IPR053215">
    <property type="entry name" value="TKL_Ser/Thr_kinase"/>
</dbReference>
<evidence type="ECO:0000256" key="3">
    <source>
        <dbReference type="PROSITE-ProRule" id="PRU00206"/>
    </source>
</evidence>
<accession>L7FNV8</accession>
<dbReference type="Gene3D" id="2.10.220.10">
    <property type="entry name" value="Hormone Receptor, Insulin-like Growth Factor Receptor 1, Chain A, domain 2"/>
    <property type="match status" value="3"/>
</dbReference>
<proteinExistence type="predicted"/>
<feature type="transmembrane region" description="Helical" evidence="5">
    <location>
        <begin position="2668"/>
        <end position="2697"/>
    </location>
</feature>
<dbReference type="RefSeq" id="XP_004255854.1">
    <property type="nucleotide sequence ID" value="XM_004255806.1"/>
</dbReference>
<keyword evidence="6" id="KW-0732">Signal</keyword>
<dbReference type="PROSITE" id="PS50011">
    <property type="entry name" value="PROTEIN_KINASE_DOM"/>
    <property type="match status" value="1"/>
</dbReference>
<dbReference type="InterPro" id="IPR001368">
    <property type="entry name" value="TNFR/NGFR_Cys_rich_reg"/>
</dbReference>
<organism evidence="9 10">
    <name type="scientific">Entamoeba invadens IP1</name>
    <dbReference type="NCBI Taxonomy" id="370355"/>
    <lineage>
        <taxon>Eukaryota</taxon>
        <taxon>Amoebozoa</taxon>
        <taxon>Evosea</taxon>
        <taxon>Archamoebae</taxon>
        <taxon>Mastigamoebida</taxon>
        <taxon>Entamoebidae</taxon>
        <taxon>Entamoeba</taxon>
    </lineage>
</organism>
<sequence length="3118" mass="340770">MLFFLVILTAVLSFASTEPSFCIDLDLVIHCYSLSNYAKVSDFCLHHSLRYENQTLFIGLQNLTKLECSEVTFINIELDDSVDFFEVFLQNATVTFQSKNVRYENVSHKVFVFSDAVTVPSDYSYISIINSSSNTIKSTLKGAGCTVANCYSCSSSSLSTCTACYYKYYLENNICKLCGVINCYRCTSSTTCTECIYGYYLSSLTCKKCTTSNCYRCDNSNICLECLYGYYKDSTNNCVPCSRTLSSCYRCSSSTTCDVCYYGSYMNNGVCTTCPVITNNCYSCSSATTCSRCYYGYYLTSSTNTCNACSSTLSYCDRCYNQTTCTQCKPGYYLSSGTCSSCGVTNCYTCQSSTTCKTCYSGYYINNNVCTPCTDTNCMVCPTEDRCSKCKSYHYSKDDKCIKCDSTISYCNDCYYNEISSKAICTTCKRGTYISNGICLNCTSLVGCSDCLISGPTCTVCKGGYYLSNEKCNVCSTGCTTCTSNTACSKCAAGYYLDGTSCTICSPTCAKCNSVSGVCTSCATGLVYDSPKSKVCVTCTTFDAHCTSCPTESRVCAQCATNYYPKGGVCAQCSTTCLTNNCSTTTGICLHCSSGYVPYTSNSVSCELCSTFNSYCQTCSQTERKCVACKSGSYLSGTSCVTCHSTCASTCSTTTGICFSCISGYVLSSTSSNQCELCESFDANCLTCASDSSRKCIACKTDYYINSAYTCTHCDSSCSSCEPNGGICKVCKADFVMKNPPGIACTGCSDLDPNCLKCAADSSGSCITCKGGYYPSKTTGNCIPCDLTCKSDACNAMTGICTSCQSNYVFKSNKDVSCDSCNTFDAHCSTCASDFSRKCIVCRSNYYPVYSSSTLETTCKACDLTCNGNCDTTNGVCRSCISNYVFIAGGGGTSCEKCSSFDANCLTCSTTFNRICTTCNIGYYPSPNTGACMTCSATCQTNTCNTSTGKCDKCATNYVVTSPLSTACMTCKSFDSNCKTCSSTFERKCVQCESGYYPTSNGLCTHCSTNCSSCNPTTGICELCNSNYVFEDPKSVNCTSCSDFDKNCKTCDSASNRKCSICTSNYFKTTSGDFKCRKCDDSCGGSCDGATGYCTSCLSNFVFNAQNRSKCDPCYVAIANCSACALDHSRICKTCSYGSYPSPIDGLSCVLCDQTCQATYCDTTNGTCIRCKSDYVYKNPHTYSCELCSVFDPNCLVCSSVSQRKCYECKTNYAPVYAASGDLKCSQCDATCGGNCNTTNGQCERCLENYIPTEPISKVCESCSTVFPNCVKCPIDERKCLQCSVGYYPEDSTSVCKSCDQTCNSQCDSITGNCNECLTNYVFTSPKSRVCVKCSEIDIHCKMCSRDYARKCYECNEGYYPHPESGICQSCGANCVKCNPLNGNCISCSTNAVISASDLKVCELCSTYDANCMTCSSTFERKCIACKPNYYPNASGKCGVCSTTCGGQCDTKNGVCTACESNKVFTEIPSTQCVACNTFDTNCVTCAASFERKCVTCMTGKYPKLDGKCYECDLTCNAKCNTQTGQCTACKENYVFNTNNKLICTACAEAISNCQTCASDYSKTCVGCKSGYHLVSNTCVLCNSTCNGNCDGLTGKCLSCSSNSVFSEDKMSCVECNTFNSDCVQCSPTYERKCITCTNGMYAKDGVCVSCPTTCINCDGSNGECIECQSNYVKPSEGGQGCEACSSFDPNCVTCASNAERKCSVCTSNYFKTTSGDFKCRKCDDSCGGSCDGNNGNCLKCASNYVLKETASPTCEACRTFDTHCKTCDSKFVRKCQICDLGFYPSKTTGKCISCDLSCSSTSCNTSSGICSTCASNYVFKNPKEIACESCTSFDANCATCATDYSRKCIQCRSNYYPKTVGDFRCQQCDSTCGGNCNTVNGYCLSCQSGYVPTLSDPLKCESCQLFDSNCEECIPNKRQCKICKRGMYPDETSKKCVNCDSSCDSMCSTTSGVCEGCKSNFVFNDPKTKTCQNCSSFDANCETCSETFSRTCIKCISGFYPNKVTGICNGCDSVAPNCYKCLTTENKCTQCFDPFILKSGTCSLCPTGQYKKDEMTCESCYSKLVNCLECTTPASGSAKCTKCYAPYIPDENGNCRACVEKTETYFYDEINKIGTCKKNEEGCSIQVDKKCMKCNATAFVSNGDCVSTKQCQAPSIKTQSSCDCADQISINSDCATRSDHCKYQKTNKGVVSCINCDDNYTVLDGNCVSNNNDNLNRNGIIFGCQSGEFLNTENVCSSCDLETSCILYKNEIKKLSCGQNEILDISTATCVTDEKCSETLTSGCVKCAEKSNQISEGRCEKCLIEHCDICHGTNCSRCESGFLLTNSKLCSQANEVNCMRTSATSCVECGEGYFVSDDKSEEGNYEFCSSNIKKTENCKFYSSKRSKCLECFNVFQMKDGKCAEKFEESLKTFNKTTSKYNKYNINNKSIKKLEIPQKVGTEEDGCIYRTNKGCQHCQDGYYKNNENCLPCENECKTCYNTTYCTSCTSDFYLDSNGVCQTRGDFNKICNVSLPLSKGCAICNNGYYREGTECLTCDVSCELCTNRDGCLTCADGYFLISSESKLCQLNTTILNCEKVNVYGCEKCISGYYLTNGRCSQCSENCTSCQSYEFCDGCDTPNYVLVNFKCLFYSKVDNCISAEDSKCIKCTGNNKPTTSGDSCLATMNYGVVVGVPISVVLLLVLLIVCVIVTILYILMKRKEKVKMENVCVFRMSRSNIQMTRISDVLLTNKNVLKFDLESDNLIPVDEETRDLICIGNGTKHVLKVQFSVMDGCDFYEIRTVPSLVTLKKDEACEFEIFIKPLCSGNISEAFTVTALNIETGKMYVDKMKMEVDTEQSTKLNYRELIEESKLGEGSFGIVYRGKFRGHEVAIKKMKEMGDGDTGLMLDEFNNEVSMLNKFRSEYIVHFYGAVFIPSKICMVTEFAQYGSLQDLMKHKKESAINIKMKTKILLDATKGIVYLHENGILHRDIKPDNILIFTLEFDAKVNGKLTDFGSSRNINMMMTNMTFTKGIGTPAYMPPEVLKQEKYKKSADVYAFAITMYEVFGWKEAFGKETFRYPWKIAEFVTSGKHLEKKENMTKEQYELIDKCWKTRESERIEATEIVTGLTTLFNSNLI</sequence>
<dbReference type="InterPro" id="IPR011009">
    <property type="entry name" value="Kinase-like_dom_sf"/>
</dbReference>
<name>L7FNV8_ENTIV</name>
<dbReference type="Pfam" id="PF00069">
    <property type="entry name" value="Pkinase"/>
    <property type="match status" value="1"/>
</dbReference>
<dbReference type="InterPro" id="IPR006212">
    <property type="entry name" value="Furin_repeat"/>
</dbReference>
<dbReference type="PROSITE" id="PS00108">
    <property type="entry name" value="PROTEIN_KINASE_ST"/>
    <property type="match status" value="1"/>
</dbReference>
<feature type="domain" description="Protein kinase" evidence="7">
    <location>
        <begin position="2847"/>
        <end position="3113"/>
    </location>
</feature>
<dbReference type="SMART" id="SM00220">
    <property type="entry name" value="S_TKc"/>
    <property type="match status" value="1"/>
</dbReference>
<evidence type="ECO:0000259" key="8">
    <source>
        <dbReference type="PROSITE" id="PS50050"/>
    </source>
</evidence>
<dbReference type="SMART" id="SM00261">
    <property type="entry name" value="FU"/>
    <property type="match status" value="27"/>
</dbReference>
<dbReference type="Gene3D" id="1.10.510.10">
    <property type="entry name" value="Transferase(Phosphotransferase) domain 1"/>
    <property type="match status" value="1"/>
</dbReference>
<keyword evidence="5" id="KW-1133">Transmembrane helix</keyword>
<keyword evidence="9" id="KW-0808">Transferase</keyword>
<dbReference type="OrthoDB" id="339325at2759"/>
<evidence type="ECO:0000256" key="6">
    <source>
        <dbReference type="SAM" id="SignalP"/>
    </source>
</evidence>
<evidence type="ECO:0000256" key="1">
    <source>
        <dbReference type="ARBA" id="ARBA00022741"/>
    </source>
</evidence>
<evidence type="ECO:0000256" key="4">
    <source>
        <dbReference type="PROSITE-ProRule" id="PRU10141"/>
    </source>
</evidence>
<feature type="signal peptide" evidence="6">
    <location>
        <begin position="1"/>
        <end position="17"/>
    </location>
</feature>
<dbReference type="Gene3D" id="3.30.200.20">
    <property type="entry name" value="Phosphorylase Kinase, domain 1"/>
    <property type="match status" value="1"/>
</dbReference>
<keyword evidence="1 4" id="KW-0547">Nucleotide-binding</keyword>
<evidence type="ECO:0000256" key="5">
    <source>
        <dbReference type="SAM" id="Phobius"/>
    </source>
</evidence>
<evidence type="ECO:0000313" key="9">
    <source>
        <dbReference type="EMBL" id="ELP89083.1"/>
    </source>
</evidence>
<dbReference type="PANTHER" id="PTHR45756">
    <property type="entry name" value="PALMITOYLTRANSFERASE"/>
    <property type="match status" value="1"/>
</dbReference>
<feature type="chain" id="PRO_5003973808" evidence="6">
    <location>
        <begin position="18"/>
        <end position="3118"/>
    </location>
</feature>
<dbReference type="SUPFAM" id="SSF56112">
    <property type="entry name" value="Protein kinase-like (PK-like)"/>
    <property type="match status" value="1"/>
</dbReference>
<dbReference type="PANTHER" id="PTHR45756:SF1">
    <property type="entry name" value="PROTEIN KINASE DOMAIN CONTAINING PROTEIN"/>
    <property type="match status" value="1"/>
</dbReference>
<keyword evidence="10" id="KW-1185">Reference proteome</keyword>
<gene>
    <name evidence="9" type="ORF">EIN_447840</name>
</gene>
<protein>
    <submittedName>
        <fullName evidence="9">Protein serine/threonine kinase, putative</fullName>
        <ecNumber evidence="9">2.7.11.25</ecNumber>
    </submittedName>
</protein>
<keyword evidence="5" id="KW-0812">Transmembrane</keyword>
<feature type="binding site" evidence="4">
    <location>
        <position position="2875"/>
    </location>
    <ligand>
        <name>ATP</name>
        <dbReference type="ChEBI" id="CHEBI:30616"/>
    </ligand>
</feature>
<dbReference type="InterPro" id="IPR000742">
    <property type="entry name" value="EGF"/>
</dbReference>
<evidence type="ECO:0000313" key="10">
    <source>
        <dbReference type="Proteomes" id="UP000014680"/>
    </source>
</evidence>
<comment type="caution">
    <text evidence="3">Lacks conserved residue(s) required for the propagation of feature annotation.</text>
</comment>
<dbReference type="GO" id="GO:0004709">
    <property type="term" value="F:MAP kinase kinase kinase activity"/>
    <property type="evidence" value="ECO:0007669"/>
    <property type="project" value="UniProtKB-EC"/>
</dbReference>
<evidence type="ECO:0000256" key="2">
    <source>
        <dbReference type="ARBA" id="ARBA00022840"/>
    </source>
</evidence>
<dbReference type="GeneID" id="14888070"/>
<dbReference type="EC" id="2.7.11.25" evidence="9"/>
<dbReference type="KEGG" id="eiv:EIN_447840"/>
<dbReference type="InterPro" id="IPR009030">
    <property type="entry name" value="Growth_fac_rcpt_cys_sf"/>
</dbReference>
<dbReference type="InterPro" id="IPR000719">
    <property type="entry name" value="Prot_kinase_dom"/>
</dbReference>
<dbReference type="PROSITE" id="PS00107">
    <property type="entry name" value="PROTEIN_KINASE_ATP"/>
    <property type="match status" value="1"/>
</dbReference>
<dbReference type="EMBL" id="KB206681">
    <property type="protein sequence ID" value="ELP89083.1"/>
    <property type="molecule type" value="Genomic_DNA"/>
</dbReference>
<dbReference type="Proteomes" id="UP000014680">
    <property type="component" value="Unassembled WGS sequence"/>
</dbReference>
<dbReference type="InterPro" id="IPR017441">
    <property type="entry name" value="Protein_kinase_ATP_BS"/>
</dbReference>
<dbReference type="PROSITE" id="PS50050">
    <property type="entry name" value="TNFR_NGFR_2"/>
    <property type="match status" value="1"/>
</dbReference>
<evidence type="ECO:0000259" key="7">
    <source>
        <dbReference type="PROSITE" id="PS50011"/>
    </source>
</evidence>
<dbReference type="VEuPathDB" id="AmoebaDB:EIN_447840"/>
<dbReference type="OMA" id="PNENDCG"/>
<feature type="repeat" description="TNFR-Cys" evidence="3">
    <location>
        <begin position="327"/>
        <end position="378"/>
    </location>
</feature>
<reference evidence="9 10" key="1">
    <citation type="submission" date="2012-10" db="EMBL/GenBank/DDBJ databases">
        <authorList>
            <person name="Zafar N."/>
            <person name="Inman J."/>
            <person name="Hall N."/>
            <person name="Lorenzi H."/>
            <person name="Caler E."/>
        </authorList>
    </citation>
    <scope>NUCLEOTIDE SEQUENCE [LARGE SCALE GENOMIC DNA]</scope>
    <source>
        <strain evidence="9 10">IP1</strain>
    </source>
</reference>
<dbReference type="InterPro" id="IPR008271">
    <property type="entry name" value="Ser/Thr_kinase_AS"/>
</dbReference>
<dbReference type="GO" id="GO:0005524">
    <property type="term" value="F:ATP binding"/>
    <property type="evidence" value="ECO:0007669"/>
    <property type="project" value="UniProtKB-UniRule"/>
</dbReference>
<keyword evidence="9" id="KW-0418">Kinase</keyword>
<keyword evidence="5" id="KW-0472">Membrane</keyword>
<feature type="domain" description="TNFR-Cys" evidence="8">
    <location>
        <begin position="327"/>
        <end position="378"/>
    </location>
</feature>
<dbReference type="SUPFAM" id="SSF57184">
    <property type="entry name" value="Growth factor receptor domain"/>
    <property type="match status" value="16"/>
</dbReference>
<dbReference type="SMART" id="SM00181">
    <property type="entry name" value="EGF"/>
    <property type="match status" value="45"/>
</dbReference>